<evidence type="ECO:0000313" key="8">
    <source>
        <dbReference type="EMBL" id="SMP13885.1"/>
    </source>
</evidence>
<comment type="similarity">
    <text evidence="2">Belongs to the DoxX family.</text>
</comment>
<name>A0AA46AEP5_9BACL</name>
<keyword evidence="9" id="KW-1185">Reference proteome</keyword>
<dbReference type="PANTHER" id="PTHR33452">
    <property type="entry name" value="OXIDOREDUCTASE CATD-RELATED"/>
    <property type="match status" value="1"/>
</dbReference>
<dbReference type="InterPro" id="IPR032808">
    <property type="entry name" value="DoxX"/>
</dbReference>
<dbReference type="RefSeq" id="WP_102993084.1">
    <property type="nucleotide sequence ID" value="NZ_FXTU01000002.1"/>
</dbReference>
<dbReference type="InterPro" id="IPR051907">
    <property type="entry name" value="DoxX-like_oxidoreductase"/>
</dbReference>
<evidence type="ECO:0000256" key="2">
    <source>
        <dbReference type="ARBA" id="ARBA00006679"/>
    </source>
</evidence>
<keyword evidence="5 7" id="KW-1133">Transmembrane helix</keyword>
<evidence type="ECO:0000256" key="1">
    <source>
        <dbReference type="ARBA" id="ARBA00004651"/>
    </source>
</evidence>
<evidence type="ECO:0000313" key="9">
    <source>
        <dbReference type="Proteomes" id="UP001157946"/>
    </source>
</evidence>
<dbReference type="PANTHER" id="PTHR33452:SF1">
    <property type="entry name" value="INNER MEMBRANE PROTEIN YPHA-RELATED"/>
    <property type="match status" value="1"/>
</dbReference>
<keyword evidence="3" id="KW-1003">Cell membrane</keyword>
<comment type="subcellular location">
    <subcellularLocation>
        <location evidence="1">Cell membrane</location>
        <topology evidence="1">Multi-pass membrane protein</topology>
    </subcellularLocation>
</comment>
<evidence type="ECO:0000256" key="4">
    <source>
        <dbReference type="ARBA" id="ARBA00022692"/>
    </source>
</evidence>
<keyword evidence="4 7" id="KW-0812">Transmembrane</keyword>
<feature type="transmembrane region" description="Helical" evidence="7">
    <location>
        <begin position="62"/>
        <end position="88"/>
    </location>
</feature>
<organism evidence="8 9">
    <name type="scientific">Laceyella tengchongensis</name>
    <dbReference type="NCBI Taxonomy" id="574699"/>
    <lineage>
        <taxon>Bacteria</taxon>
        <taxon>Bacillati</taxon>
        <taxon>Bacillota</taxon>
        <taxon>Bacilli</taxon>
        <taxon>Bacillales</taxon>
        <taxon>Thermoactinomycetaceae</taxon>
        <taxon>Laceyella</taxon>
    </lineage>
</organism>
<evidence type="ECO:0000256" key="7">
    <source>
        <dbReference type="SAM" id="Phobius"/>
    </source>
</evidence>
<gene>
    <name evidence="8" type="ORF">SAMN06265361_102510</name>
</gene>
<dbReference type="Proteomes" id="UP001157946">
    <property type="component" value="Unassembled WGS sequence"/>
</dbReference>
<evidence type="ECO:0000256" key="3">
    <source>
        <dbReference type="ARBA" id="ARBA00022475"/>
    </source>
</evidence>
<keyword evidence="6 7" id="KW-0472">Membrane</keyword>
<reference evidence="8" key="1">
    <citation type="submission" date="2017-05" db="EMBL/GenBank/DDBJ databases">
        <authorList>
            <person name="Varghese N."/>
            <person name="Submissions S."/>
        </authorList>
    </citation>
    <scope>NUCLEOTIDE SEQUENCE</scope>
    <source>
        <strain evidence="8">DSM 45262</strain>
    </source>
</reference>
<accession>A0AA46AEP5</accession>
<feature type="transmembrane region" description="Helical" evidence="7">
    <location>
        <begin position="6"/>
        <end position="25"/>
    </location>
</feature>
<protein>
    <submittedName>
        <fullName evidence="8">Oxidoreductase</fullName>
    </submittedName>
</protein>
<proteinExistence type="inferred from homology"/>
<evidence type="ECO:0000256" key="6">
    <source>
        <dbReference type="ARBA" id="ARBA00023136"/>
    </source>
</evidence>
<dbReference type="EMBL" id="FXTU01000002">
    <property type="protein sequence ID" value="SMP13885.1"/>
    <property type="molecule type" value="Genomic_DNA"/>
</dbReference>
<dbReference type="GO" id="GO:0005886">
    <property type="term" value="C:plasma membrane"/>
    <property type="evidence" value="ECO:0007669"/>
    <property type="project" value="UniProtKB-SubCell"/>
</dbReference>
<dbReference type="AlphaFoldDB" id="A0AA46AEP5"/>
<evidence type="ECO:0000256" key="5">
    <source>
        <dbReference type="ARBA" id="ARBA00022989"/>
    </source>
</evidence>
<dbReference type="Pfam" id="PF07681">
    <property type="entry name" value="DoxX"/>
    <property type="match status" value="1"/>
</dbReference>
<sequence>MVQPNALAPLFLRIGLGSILFAHGLQKLLFISRTMEFFELIGVPFPSLSAYGIATMETLCGIAFYLGIHIRLAGLCTILLMCGTIITVKGAKGFIDGYEFDALIIVNAISLMFTGPGEYSISHISNHP</sequence>
<comment type="caution">
    <text evidence="8">The sequence shown here is derived from an EMBL/GenBank/DDBJ whole genome shotgun (WGS) entry which is preliminary data.</text>
</comment>